<evidence type="ECO:0000313" key="1">
    <source>
        <dbReference type="Ensembl" id="ENSFTIP00000005764.1"/>
    </source>
</evidence>
<dbReference type="Proteomes" id="UP000694562">
    <property type="component" value="Unplaced"/>
</dbReference>
<sequence>MGEEEIIMSSGCPQSFHPKADGAGCSHMLDCMTSYLHSDALSVHFGINISLDHPLMYSPQKQLGQASSFK</sequence>
<dbReference type="AlphaFoldDB" id="A0A8C4U5P5"/>
<reference evidence="1" key="2">
    <citation type="submission" date="2025-09" db="UniProtKB">
        <authorList>
            <consortium name="Ensembl"/>
        </authorList>
    </citation>
    <scope>IDENTIFICATION</scope>
</reference>
<proteinExistence type="predicted"/>
<dbReference type="Ensembl" id="ENSFTIT00000006040.1">
    <property type="protein sequence ID" value="ENSFTIP00000005764.1"/>
    <property type="gene ID" value="ENSFTIG00000003999.1"/>
</dbReference>
<organism evidence="1 2">
    <name type="scientific">Falco tinnunculus</name>
    <name type="common">Common kestrel</name>
    <dbReference type="NCBI Taxonomy" id="100819"/>
    <lineage>
        <taxon>Eukaryota</taxon>
        <taxon>Metazoa</taxon>
        <taxon>Chordata</taxon>
        <taxon>Craniata</taxon>
        <taxon>Vertebrata</taxon>
        <taxon>Euteleostomi</taxon>
        <taxon>Archelosauria</taxon>
        <taxon>Archosauria</taxon>
        <taxon>Dinosauria</taxon>
        <taxon>Saurischia</taxon>
        <taxon>Theropoda</taxon>
        <taxon>Coelurosauria</taxon>
        <taxon>Aves</taxon>
        <taxon>Neognathae</taxon>
        <taxon>Neoaves</taxon>
        <taxon>Telluraves</taxon>
        <taxon>Australaves</taxon>
        <taxon>Falconiformes</taxon>
        <taxon>Falconidae</taxon>
        <taxon>Falco</taxon>
    </lineage>
</organism>
<reference evidence="1" key="1">
    <citation type="submission" date="2025-08" db="UniProtKB">
        <authorList>
            <consortium name="Ensembl"/>
        </authorList>
    </citation>
    <scope>IDENTIFICATION</scope>
</reference>
<accession>A0A8C4U5P5</accession>
<protein>
    <submittedName>
        <fullName evidence="1">Uncharacterized protein</fullName>
    </submittedName>
</protein>
<keyword evidence="2" id="KW-1185">Reference proteome</keyword>
<dbReference type="OrthoDB" id="1927044at2759"/>
<name>A0A8C4U5P5_FALTI</name>
<evidence type="ECO:0000313" key="2">
    <source>
        <dbReference type="Proteomes" id="UP000694562"/>
    </source>
</evidence>